<feature type="transmembrane region" description="Helical" evidence="6">
    <location>
        <begin position="137"/>
        <end position="159"/>
    </location>
</feature>
<organism evidence="7">
    <name type="scientific">Providencia alcalifaciens</name>
    <dbReference type="NCBI Taxonomy" id="126385"/>
    <lineage>
        <taxon>Bacteria</taxon>
        <taxon>Pseudomonadati</taxon>
        <taxon>Pseudomonadota</taxon>
        <taxon>Gammaproteobacteria</taxon>
        <taxon>Enterobacterales</taxon>
        <taxon>Morganellaceae</taxon>
        <taxon>Providencia</taxon>
    </lineage>
</organism>
<dbReference type="EMBL" id="MH444264">
    <property type="protein sequence ID" value="AXL96392.1"/>
    <property type="molecule type" value="Genomic_DNA"/>
</dbReference>
<dbReference type="Pfam" id="PF01943">
    <property type="entry name" value="Polysacc_synt"/>
    <property type="match status" value="1"/>
</dbReference>
<evidence type="ECO:0000256" key="6">
    <source>
        <dbReference type="SAM" id="Phobius"/>
    </source>
</evidence>
<dbReference type="InterPro" id="IPR050833">
    <property type="entry name" value="Poly_Biosynth_Transport"/>
</dbReference>
<dbReference type="GO" id="GO:0005886">
    <property type="term" value="C:plasma membrane"/>
    <property type="evidence" value="ECO:0007669"/>
    <property type="project" value="UniProtKB-SubCell"/>
</dbReference>
<keyword evidence="3 6" id="KW-0812">Transmembrane</keyword>
<proteinExistence type="predicted"/>
<feature type="transmembrane region" description="Helical" evidence="6">
    <location>
        <begin position="360"/>
        <end position="380"/>
    </location>
</feature>
<feature type="transmembrane region" description="Helical" evidence="6">
    <location>
        <begin position="107"/>
        <end position="131"/>
    </location>
</feature>
<name>A0A346CLB8_9GAMM</name>
<feature type="transmembrane region" description="Helical" evidence="6">
    <location>
        <begin position="32"/>
        <end position="53"/>
    </location>
</feature>
<feature type="transmembrane region" description="Helical" evidence="6">
    <location>
        <begin position="197"/>
        <end position="220"/>
    </location>
</feature>
<feature type="transmembrane region" description="Helical" evidence="6">
    <location>
        <begin position="317"/>
        <end position="340"/>
    </location>
</feature>
<gene>
    <name evidence="7" type="primary">wzx</name>
</gene>
<feature type="transmembrane region" description="Helical" evidence="6">
    <location>
        <begin position="418"/>
        <end position="438"/>
    </location>
</feature>
<evidence type="ECO:0000256" key="3">
    <source>
        <dbReference type="ARBA" id="ARBA00022692"/>
    </source>
</evidence>
<keyword evidence="5 6" id="KW-0472">Membrane</keyword>
<feature type="transmembrane region" description="Helical" evidence="6">
    <location>
        <begin position="171"/>
        <end position="191"/>
    </location>
</feature>
<dbReference type="PANTHER" id="PTHR30250">
    <property type="entry name" value="PST FAMILY PREDICTED COLANIC ACID TRANSPORTER"/>
    <property type="match status" value="1"/>
</dbReference>
<feature type="transmembrane region" description="Helical" evidence="6">
    <location>
        <begin position="392"/>
        <end position="412"/>
    </location>
</feature>
<feature type="transmembrane region" description="Helical" evidence="6">
    <location>
        <begin position="241"/>
        <end position="270"/>
    </location>
</feature>
<dbReference type="InterPro" id="IPR002797">
    <property type="entry name" value="Polysacc_synth"/>
</dbReference>
<evidence type="ECO:0000256" key="4">
    <source>
        <dbReference type="ARBA" id="ARBA00022989"/>
    </source>
</evidence>
<dbReference type="AlphaFoldDB" id="A0A346CLB8"/>
<reference evidence="7" key="1">
    <citation type="submission" date="2018-06" db="EMBL/GenBank/DDBJ databases">
        <title>Development of a Molecular Serotyping Scheme and a Multiplexed Luminex-Based Array for Providencia.</title>
        <authorList>
            <person name="Du Y."/>
            <person name="Liu B."/>
        </authorList>
    </citation>
    <scope>NUCLEOTIDE SEQUENCE</scope>
</reference>
<keyword evidence="2" id="KW-1003">Cell membrane</keyword>
<feature type="transmembrane region" description="Helical" evidence="6">
    <location>
        <begin position="73"/>
        <end position="95"/>
    </location>
</feature>
<evidence type="ECO:0000313" key="7">
    <source>
        <dbReference type="EMBL" id="AXL96392.1"/>
    </source>
</evidence>
<accession>A0A346CLB8</accession>
<evidence type="ECO:0000256" key="5">
    <source>
        <dbReference type="ARBA" id="ARBA00023136"/>
    </source>
</evidence>
<evidence type="ECO:0000256" key="1">
    <source>
        <dbReference type="ARBA" id="ARBA00004651"/>
    </source>
</evidence>
<sequence>MALWDPITQCGSYVITKALVYSGYILFLMHKFLAYLSSLWITTALSASLAFLFQTSLARLLTPKTLGEFNSTLVYLLFFGAMAGFGADNALLKIFGKGTRYGNKHGLSIIYYATLTTLISFVLLILVTYLLFPNMNLSNLVILSPTLLALTSFNIQSAILQIEGKYHQLGILQIFNNGMKLGCLSFIYFGIASNNDIYYVYSLSSMFIFLLSIKSFIRLYKGNILKDRIYSSKGNIERMKRISITAIPFGLASIAHTVYFQCVIFLLSYLSEPEMAGLYSVAFNIIIATYLFPAIIYQKILLPKIHRWSNIEPKKVLAIYQVGNGMMLTIGLLISVTIAYFSDQIISIFFGEQYKQAATYLSLLAICIPIRFLISGLDTILSTGNLIKYKLYCMLTVAVINAALNVIFIPIFSIYSTIFIAILSEILLLTLFLTVIYFKLYGKNTFKNWFCFSTVVKNISNN</sequence>
<dbReference type="PANTHER" id="PTHR30250:SF11">
    <property type="entry name" value="O-ANTIGEN TRANSPORTER-RELATED"/>
    <property type="match status" value="1"/>
</dbReference>
<keyword evidence="4 6" id="KW-1133">Transmembrane helix</keyword>
<evidence type="ECO:0000256" key="2">
    <source>
        <dbReference type="ARBA" id="ARBA00022475"/>
    </source>
</evidence>
<feature type="transmembrane region" description="Helical" evidence="6">
    <location>
        <begin position="276"/>
        <end position="297"/>
    </location>
</feature>
<comment type="subcellular location">
    <subcellularLocation>
        <location evidence="1">Cell membrane</location>
        <topology evidence="1">Multi-pass membrane protein</topology>
    </subcellularLocation>
</comment>
<protein>
    <submittedName>
        <fullName evidence="7">Wzx</fullName>
    </submittedName>
</protein>